<evidence type="ECO:0000313" key="2">
    <source>
        <dbReference type="Proteomes" id="UP000694395"/>
    </source>
</evidence>
<dbReference type="Proteomes" id="UP000694395">
    <property type="component" value="Chromosome 11"/>
</dbReference>
<dbReference type="Ensembl" id="ENSOMYT00000137070.1">
    <property type="protein sequence ID" value="ENSOMYP00000109311.1"/>
    <property type="gene ID" value="ENSOMYG00000061172.1"/>
</dbReference>
<reference evidence="1" key="2">
    <citation type="submission" date="2025-08" db="UniProtKB">
        <authorList>
            <consortium name="Ensembl"/>
        </authorList>
    </citation>
    <scope>IDENTIFICATION</scope>
</reference>
<evidence type="ECO:0000313" key="1">
    <source>
        <dbReference type="Ensembl" id="ENSOMYP00000109311.1"/>
    </source>
</evidence>
<sequence length="64" mass="7651">MQNVMTILEENLMESAKDLRLRRRFQDNNLKHHAKSTMDLLNKKKMARFENGDLAMNNNQFEKV</sequence>
<dbReference type="AlphaFoldDB" id="A0A8K9UGW8"/>
<proteinExistence type="predicted"/>
<organism evidence="1 2">
    <name type="scientific">Oncorhynchus mykiss</name>
    <name type="common">Rainbow trout</name>
    <name type="synonym">Salmo gairdneri</name>
    <dbReference type="NCBI Taxonomy" id="8022"/>
    <lineage>
        <taxon>Eukaryota</taxon>
        <taxon>Metazoa</taxon>
        <taxon>Chordata</taxon>
        <taxon>Craniata</taxon>
        <taxon>Vertebrata</taxon>
        <taxon>Euteleostomi</taxon>
        <taxon>Actinopterygii</taxon>
        <taxon>Neopterygii</taxon>
        <taxon>Teleostei</taxon>
        <taxon>Protacanthopterygii</taxon>
        <taxon>Salmoniformes</taxon>
        <taxon>Salmonidae</taxon>
        <taxon>Salmoninae</taxon>
        <taxon>Oncorhynchus</taxon>
    </lineage>
</organism>
<protein>
    <submittedName>
        <fullName evidence="1">Uncharacterized protein</fullName>
    </submittedName>
</protein>
<reference evidence="1" key="1">
    <citation type="submission" date="2020-07" db="EMBL/GenBank/DDBJ databases">
        <title>A long reads based de novo assembly of the rainbow trout Arlee double haploid line genome.</title>
        <authorList>
            <person name="Gao G."/>
            <person name="Palti Y."/>
        </authorList>
    </citation>
    <scope>NUCLEOTIDE SEQUENCE [LARGE SCALE GENOMIC DNA]</scope>
</reference>
<reference evidence="1" key="3">
    <citation type="submission" date="2025-09" db="UniProtKB">
        <authorList>
            <consortium name="Ensembl"/>
        </authorList>
    </citation>
    <scope>IDENTIFICATION</scope>
</reference>
<accession>A0A8K9UGW8</accession>
<keyword evidence="2" id="KW-1185">Reference proteome</keyword>
<name>A0A8K9UGW8_ONCMY</name>